<accession>A0A2S6HLQ3</accession>
<keyword evidence="1" id="KW-0812">Transmembrane</keyword>
<evidence type="ECO:0000313" key="2">
    <source>
        <dbReference type="EMBL" id="PPK78424.1"/>
    </source>
</evidence>
<keyword evidence="3" id="KW-1185">Reference proteome</keyword>
<organism evidence="2 3">
    <name type="scientific">Lacrimispora xylanisolvens</name>
    <dbReference type="NCBI Taxonomy" id="384636"/>
    <lineage>
        <taxon>Bacteria</taxon>
        <taxon>Bacillati</taxon>
        <taxon>Bacillota</taxon>
        <taxon>Clostridia</taxon>
        <taxon>Lachnospirales</taxon>
        <taxon>Lachnospiraceae</taxon>
        <taxon>Lacrimispora</taxon>
    </lineage>
</organism>
<feature type="transmembrane region" description="Helical" evidence="1">
    <location>
        <begin position="286"/>
        <end position="311"/>
    </location>
</feature>
<sequence>MIRICRLTNLAMTTKSFIINTIFFVFLSLLTGPLLSYGAEESIELSKDIRAGDVLTFDSPVFVGSSKEYAPLETVIKEGKKYHLTNSEVLDIFTEEKTEYSETSILYEGVEYIDRMPETAWVQVINEDLKLKQTVELPVVSQVEERSYWDYDFTFPIEISGYQEDTYLLGDIEIPNGAPLTDYAVEFLKYLNLPEDYYQITSIVWAGEPVERNGNMVRNAQAQGKKLVKNIRALYGGEVTVPSVQAQIYRGIYEEDRTENQTDPLIYKNSEIAGYERQAWNGYRKIVRYIMTITITLAVLLLLLIFILVLIKKKNMVESDSKPDSRFD</sequence>
<evidence type="ECO:0000256" key="1">
    <source>
        <dbReference type="SAM" id="Phobius"/>
    </source>
</evidence>
<dbReference type="EMBL" id="PTJA01000015">
    <property type="protein sequence ID" value="PPK78424.1"/>
    <property type="molecule type" value="Genomic_DNA"/>
</dbReference>
<evidence type="ECO:0000313" key="3">
    <source>
        <dbReference type="Proteomes" id="UP000237749"/>
    </source>
</evidence>
<comment type="caution">
    <text evidence="2">The sequence shown here is derived from an EMBL/GenBank/DDBJ whole genome shotgun (WGS) entry which is preliminary data.</text>
</comment>
<keyword evidence="1" id="KW-1133">Transmembrane helix</keyword>
<proteinExistence type="predicted"/>
<keyword evidence="1" id="KW-0472">Membrane</keyword>
<reference evidence="2 3" key="1">
    <citation type="submission" date="2018-02" db="EMBL/GenBank/DDBJ databases">
        <title>Genomic Encyclopedia of Archaeal and Bacterial Type Strains, Phase II (KMG-II): from individual species to whole genera.</title>
        <authorList>
            <person name="Goeker M."/>
        </authorList>
    </citation>
    <scope>NUCLEOTIDE SEQUENCE [LARGE SCALE GENOMIC DNA]</scope>
    <source>
        <strain evidence="2 3">DSM 3808</strain>
    </source>
</reference>
<gene>
    <name evidence="2" type="ORF">BXY41_11598</name>
</gene>
<protein>
    <submittedName>
        <fullName evidence="2">Uncharacterized protein</fullName>
    </submittedName>
</protein>
<dbReference type="AlphaFoldDB" id="A0A2S6HLQ3"/>
<dbReference type="Proteomes" id="UP000237749">
    <property type="component" value="Unassembled WGS sequence"/>
</dbReference>
<name>A0A2S6HLQ3_9FIRM</name>
<feature type="transmembrane region" description="Helical" evidence="1">
    <location>
        <begin position="17"/>
        <end position="37"/>
    </location>
</feature>